<dbReference type="InterPro" id="IPR036691">
    <property type="entry name" value="Endo/exonu/phosph_ase_sf"/>
</dbReference>
<dbReference type="Proteomes" id="UP000792457">
    <property type="component" value="Unassembled WGS sequence"/>
</dbReference>
<keyword evidence="2" id="KW-1185">Reference proteome</keyword>
<gene>
    <name evidence="1" type="ORF">J437_LFUL013025</name>
</gene>
<accession>A0A8K0KPH6</accession>
<name>A0A8K0KPH6_LADFU</name>
<sequence>MEVLKVIPDVDISDLRVHRIGCPQNGRVRPLKVILGSSSIAQAVLQNKKLINIGVKLQADRTLAQRQHFKSLQKELEDRRLAGELDLIIRLATYYQNVHRLRTKLGILGTSTSKFDYDVIVFTETWLHSDIKSSELAFNPITFLGVTVVLKHRKNVVGVDLKAYQVTSVFENIKQVFTVIQGSSAKILIGAVYLPPSSGLQLFEEHAQSVESLLLSENFSDVAVLGDYNIPNNWNTTGDDHTTPQAKALIHAFNFLGLKQ</sequence>
<dbReference type="EMBL" id="KZ309164">
    <property type="protein sequence ID" value="KAG8237390.1"/>
    <property type="molecule type" value="Genomic_DNA"/>
</dbReference>
<reference evidence="1" key="1">
    <citation type="submission" date="2013-04" db="EMBL/GenBank/DDBJ databases">
        <authorList>
            <person name="Qu J."/>
            <person name="Murali S.C."/>
            <person name="Bandaranaike D."/>
            <person name="Bellair M."/>
            <person name="Blankenburg K."/>
            <person name="Chao H."/>
            <person name="Dinh H."/>
            <person name="Doddapaneni H."/>
            <person name="Downs B."/>
            <person name="Dugan-Rocha S."/>
            <person name="Elkadiri S."/>
            <person name="Gnanaolivu R.D."/>
            <person name="Hernandez B."/>
            <person name="Javaid M."/>
            <person name="Jayaseelan J.C."/>
            <person name="Lee S."/>
            <person name="Li M."/>
            <person name="Ming W."/>
            <person name="Munidasa M."/>
            <person name="Muniz J."/>
            <person name="Nguyen L."/>
            <person name="Ongeri F."/>
            <person name="Osuji N."/>
            <person name="Pu L.-L."/>
            <person name="Puazo M."/>
            <person name="Qu C."/>
            <person name="Quiroz J."/>
            <person name="Raj R."/>
            <person name="Weissenberger G."/>
            <person name="Xin Y."/>
            <person name="Zou X."/>
            <person name="Han Y."/>
            <person name="Richards S."/>
            <person name="Worley K."/>
            <person name="Muzny D."/>
            <person name="Gibbs R."/>
        </authorList>
    </citation>
    <scope>NUCLEOTIDE SEQUENCE</scope>
    <source>
        <strain evidence="1">Sampled in the wild</strain>
    </source>
</reference>
<dbReference type="SUPFAM" id="SSF56219">
    <property type="entry name" value="DNase I-like"/>
    <property type="match status" value="1"/>
</dbReference>
<reference evidence="1" key="2">
    <citation type="submission" date="2017-10" db="EMBL/GenBank/DDBJ databases">
        <title>Ladona fulva Genome sequencing and assembly.</title>
        <authorList>
            <person name="Murali S."/>
            <person name="Richards S."/>
            <person name="Bandaranaike D."/>
            <person name="Bellair M."/>
            <person name="Blankenburg K."/>
            <person name="Chao H."/>
            <person name="Dinh H."/>
            <person name="Doddapaneni H."/>
            <person name="Dugan-Rocha S."/>
            <person name="Elkadiri S."/>
            <person name="Gnanaolivu R."/>
            <person name="Hernandez B."/>
            <person name="Skinner E."/>
            <person name="Javaid M."/>
            <person name="Lee S."/>
            <person name="Li M."/>
            <person name="Ming W."/>
            <person name="Munidasa M."/>
            <person name="Muniz J."/>
            <person name="Nguyen L."/>
            <person name="Hughes D."/>
            <person name="Osuji N."/>
            <person name="Pu L.-L."/>
            <person name="Puazo M."/>
            <person name="Qu C."/>
            <person name="Quiroz J."/>
            <person name="Raj R."/>
            <person name="Weissenberger G."/>
            <person name="Xin Y."/>
            <person name="Zou X."/>
            <person name="Han Y."/>
            <person name="Worley K."/>
            <person name="Muzny D."/>
            <person name="Gibbs R."/>
        </authorList>
    </citation>
    <scope>NUCLEOTIDE SEQUENCE</scope>
    <source>
        <strain evidence="1">Sampled in the wild</strain>
    </source>
</reference>
<proteinExistence type="predicted"/>
<comment type="caution">
    <text evidence="1">The sequence shown here is derived from an EMBL/GenBank/DDBJ whole genome shotgun (WGS) entry which is preliminary data.</text>
</comment>
<dbReference type="AlphaFoldDB" id="A0A8K0KPH6"/>
<dbReference type="Gene3D" id="3.60.10.10">
    <property type="entry name" value="Endonuclease/exonuclease/phosphatase"/>
    <property type="match status" value="1"/>
</dbReference>
<evidence type="ECO:0008006" key="3">
    <source>
        <dbReference type="Google" id="ProtNLM"/>
    </source>
</evidence>
<protein>
    <recommendedName>
        <fullName evidence="3">Endonuclease/exonuclease/phosphatase domain-containing protein</fullName>
    </recommendedName>
</protein>
<evidence type="ECO:0000313" key="2">
    <source>
        <dbReference type="Proteomes" id="UP000792457"/>
    </source>
</evidence>
<evidence type="ECO:0000313" key="1">
    <source>
        <dbReference type="EMBL" id="KAG8237390.1"/>
    </source>
</evidence>
<organism evidence="1 2">
    <name type="scientific">Ladona fulva</name>
    <name type="common">Scarce chaser dragonfly</name>
    <name type="synonym">Libellula fulva</name>
    <dbReference type="NCBI Taxonomy" id="123851"/>
    <lineage>
        <taxon>Eukaryota</taxon>
        <taxon>Metazoa</taxon>
        <taxon>Ecdysozoa</taxon>
        <taxon>Arthropoda</taxon>
        <taxon>Hexapoda</taxon>
        <taxon>Insecta</taxon>
        <taxon>Pterygota</taxon>
        <taxon>Palaeoptera</taxon>
        <taxon>Odonata</taxon>
        <taxon>Epiprocta</taxon>
        <taxon>Anisoptera</taxon>
        <taxon>Libelluloidea</taxon>
        <taxon>Libellulidae</taxon>
        <taxon>Ladona</taxon>
    </lineage>
</organism>
<dbReference type="OrthoDB" id="7872928at2759"/>